<feature type="coiled-coil region" evidence="5">
    <location>
        <begin position="354"/>
        <end position="420"/>
    </location>
</feature>
<evidence type="ECO:0000256" key="1">
    <source>
        <dbReference type="ARBA" id="ARBA00004167"/>
    </source>
</evidence>
<organism evidence="8 9">
    <name type="scientific">Stephania cephalantha</name>
    <dbReference type="NCBI Taxonomy" id="152367"/>
    <lineage>
        <taxon>Eukaryota</taxon>
        <taxon>Viridiplantae</taxon>
        <taxon>Streptophyta</taxon>
        <taxon>Embryophyta</taxon>
        <taxon>Tracheophyta</taxon>
        <taxon>Spermatophyta</taxon>
        <taxon>Magnoliopsida</taxon>
        <taxon>Ranunculales</taxon>
        <taxon>Menispermaceae</taxon>
        <taxon>Menispermoideae</taxon>
        <taxon>Cissampelideae</taxon>
        <taxon>Stephania</taxon>
    </lineage>
</organism>
<dbReference type="EMBL" id="JBBNAG010000009">
    <property type="protein sequence ID" value="KAK9104791.1"/>
    <property type="molecule type" value="Genomic_DNA"/>
</dbReference>
<comment type="subcellular location">
    <subcellularLocation>
        <location evidence="1">Membrane</location>
        <topology evidence="1">Single-pass membrane protein</topology>
    </subcellularLocation>
</comment>
<dbReference type="InterPro" id="IPR039306">
    <property type="entry name" value="MYOB"/>
</dbReference>
<dbReference type="GO" id="GO:0016020">
    <property type="term" value="C:membrane"/>
    <property type="evidence" value="ECO:0007669"/>
    <property type="project" value="UniProtKB-SubCell"/>
</dbReference>
<keyword evidence="2 6" id="KW-0812">Transmembrane</keyword>
<dbReference type="PROSITE" id="PS51775">
    <property type="entry name" value="GTD_BINDING"/>
    <property type="match status" value="1"/>
</dbReference>
<evidence type="ECO:0000256" key="5">
    <source>
        <dbReference type="SAM" id="Coils"/>
    </source>
</evidence>
<gene>
    <name evidence="8" type="ORF">Scep_021635</name>
</gene>
<evidence type="ECO:0000256" key="2">
    <source>
        <dbReference type="ARBA" id="ARBA00022692"/>
    </source>
</evidence>
<protein>
    <recommendedName>
        <fullName evidence="7">GTD-binding domain-containing protein</fullName>
    </recommendedName>
</protein>
<name>A0AAP0I1J8_9MAGN</name>
<sequence>MNMESEAIKGSVEQKLGKFPCFLAYAVVEWVLIILLFIDGLIAFATNEFARFFGLRIPCLLCTRIDHVLVHRDPGFYYNDSICEVHRKNVSSLAYCHVHQRLSDIRMMCEGCLLSFATENKSNSETYQSLVGILGADLECSIEDDHKIHLRLPAEEKNLQAEKNDIHRCSCCGEPLRIKPSFQHGMKQVPGSNKSLLSQVHSPSPRRKLIAKKEESITLIGGCNERKSIPETDFDSPKIDGNENRSWANVPSLAEGDDFNEDFSKTPSYIRANRLFRFAFDETNTASPRSQTILNKSPAENADQAVETFEVATTEADNEGVPRQMKKQLRVDRKTLIAIYMELDEERNASAIAANQAMAMITRLQEEKAALQMEALQYQRMMEEQAEYDQEAMQLMKEDLMNKEEEIRELKGEYDIDEMQESECVEGVDFEEEDMVQVNEDDSDNLR</sequence>
<evidence type="ECO:0000256" key="3">
    <source>
        <dbReference type="ARBA" id="ARBA00022989"/>
    </source>
</evidence>
<evidence type="ECO:0000313" key="8">
    <source>
        <dbReference type="EMBL" id="KAK9104791.1"/>
    </source>
</evidence>
<keyword evidence="9" id="KW-1185">Reference proteome</keyword>
<keyword evidence="5" id="KW-0175">Coiled coil</keyword>
<dbReference type="PANTHER" id="PTHR31448">
    <property type="entry name" value="MYOSIN-BINDING PROTEIN 2"/>
    <property type="match status" value="1"/>
</dbReference>
<evidence type="ECO:0000256" key="4">
    <source>
        <dbReference type="ARBA" id="ARBA00023136"/>
    </source>
</evidence>
<dbReference type="Proteomes" id="UP001419268">
    <property type="component" value="Unassembled WGS sequence"/>
</dbReference>
<dbReference type="GO" id="GO:0080115">
    <property type="term" value="F:myosin XI tail binding"/>
    <property type="evidence" value="ECO:0007669"/>
    <property type="project" value="UniProtKB-ARBA"/>
</dbReference>
<proteinExistence type="predicted"/>
<accession>A0AAP0I1J8</accession>
<reference evidence="8 9" key="1">
    <citation type="submission" date="2024-01" db="EMBL/GenBank/DDBJ databases">
        <title>Genome assemblies of Stephania.</title>
        <authorList>
            <person name="Yang L."/>
        </authorList>
    </citation>
    <scope>NUCLEOTIDE SEQUENCE [LARGE SCALE GENOMIC DNA]</scope>
    <source>
        <strain evidence="8">JXDWG</strain>
        <tissue evidence="8">Leaf</tissue>
    </source>
</reference>
<feature type="domain" description="GTD-binding" evidence="7">
    <location>
        <begin position="320"/>
        <end position="418"/>
    </location>
</feature>
<dbReference type="InterPro" id="IPR007656">
    <property type="entry name" value="GTD-bd"/>
</dbReference>
<evidence type="ECO:0000259" key="7">
    <source>
        <dbReference type="PROSITE" id="PS51775"/>
    </source>
</evidence>
<dbReference type="PANTHER" id="PTHR31448:SF9">
    <property type="entry name" value="MYOSIN-BINDING PROTEIN 6-RELATED"/>
    <property type="match status" value="1"/>
</dbReference>
<evidence type="ECO:0000256" key="6">
    <source>
        <dbReference type="SAM" id="Phobius"/>
    </source>
</evidence>
<keyword evidence="3 6" id="KW-1133">Transmembrane helix</keyword>
<keyword evidence="4 6" id="KW-0472">Membrane</keyword>
<dbReference type="Pfam" id="PF04576">
    <property type="entry name" value="Zein-binding"/>
    <property type="match status" value="1"/>
</dbReference>
<comment type="caution">
    <text evidence="8">The sequence shown here is derived from an EMBL/GenBank/DDBJ whole genome shotgun (WGS) entry which is preliminary data.</text>
</comment>
<dbReference type="AlphaFoldDB" id="A0AAP0I1J8"/>
<evidence type="ECO:0000313" key="9">
    <source>
        <dbReference type="Proteomes" id="UP001419268"/>
    </source>
</evidence>
<feature type="transmembrane region" description="Helical" evidence="6">
    <location>
        <begin position="21"/>
        <end position="45"/>
    </location>
</feature>